<evidence type="ECO:0000256" key="3">
    <source>
        <dbReference type="ARBA" id="ARBA00010763"/>
    </source>
</evidence>
<proteinExistence type="inferred from homology"/>
<organism evidence="10 11">
    <name type="scientific">Ellagibacter isourolithinifaciens</name>
    <dbReference type="NCBI Taxonomy" id="2137581"/>
    <lineage>
        <taxon>Bacteria</taxon>
        <taxon>Bacillati</taxon>
        <taxon>Actinomycetota</taxon>
        <taxon>Coriobacteriia</taxon>
        <taxon>Eggerthellales</taxon>
        <taxon>Eggerthellaceae</taxon>
        <taxon>Ellagibacter</taxon>
    </lineage>
</organism>
<evidence type="ECO:0000259" key="9">
    <source>
        <dbReference type="SMART" id="SM00852"/>
    </source>
</evidence>
<dbReference type="Gene3D" id="3.40.980.10">
    <property type="entry name" value="MoaB/Mog-like domain"/>
    <property type="match status" value="1"/>
</dbReference>
<evidence type="ECO:0000256" key="1">
    <source>
        <dbReference type="ARBA" id="ARBA00002901"/>
    </source>
</evidence>
<evidence type="ECO:0000256" key="8">
    <source>
        <dbReference type="SAM" id="MobiDB-lite"/>
    </source>
</evidence>
<dbReference type="InterPro" id="IPR036135">
    <property type="entry name" value="MoeA_linker/N_sf"/>
</dbReference>
<dbReference type="EMBL" id="WAJR01000004">
    <property type="protein sequence ID" value="KAB1641816.1"/>
    <property type="molecule type" value="Genomic_DNA"/>
</dbReference>
<dbReference type="InterPro" id="IPR005111">
    <property type="entry name" value="MoeA_C_domain_IV"/>
</dbReference>
<feature type="compositionally biased region" description="Basic residues" evidence="8">
    <location>
        <begin position="19"/>
        <end position="54"/>
    </location>
</feature>
<comment type="caution">
    <text evidence="10">The sequence shown here is derived from an EMBL/GenBank/DDBJ whole genome shotgun (WGS) entry which is preliminary data.</text>
</comment>
<comment type="cofactor">
    <cofactor evidence="7">
        <name>Mg(2+)</name>
        <dbReference type="ChEBI" id="CHEBI:18420"/>
    </cofactor>
</comment>
<dbReference type="UniPathway" id="UPA00344"/>
<dbReference type="GO" id="GO:0046872">
    <property type="term" value="F:metal ion binding"/>
    <property type="evidence" value="ECO:0007669"/>
    <property type="project" value="UniProtKB-UniRule"/>
</dbReference>
<dbReference type="EC" id="2.10.1.1" evidence="7"/>
<evidence type="ECO:0000313" key="10">
    <source>
        <dbReference type="EMBL" id="KAB1641816.1"/>
    </source>
</evidence>
<dbReference type="SUPFAM" id="SSF63882">
    <property type="entry name" value="MoeA N-terminal region -like"/>
    <property type="match status" value="1"/>
</dbReference>
<reference evidence="10 11" key="1">
    <citation type="submission" date="2019-09" db="EMBL/GenBank/DDBJ databases">
        <title>Whole genome shotgun sequencing (WGS) of Ellagibacter isourolithinifaciens DSM 104140(T) and Adlercreutzia muris DSM 29508(T).</title>
        <authorList>
            <person name="Stoll D.A."/>
            <person name="Danylec N."/>
            <person name="Huch M."/>
        </authorList>
    </citation>
    <scope>NUCLEOTIDE SEQUENCE [LARGE SCALE GENOMIC DNA]</scope>
    <source>
        <strain evidence="10 11">DSM 104140</strain>
    </source>
</reference>
<dbReference type="SMART" id="SM00852">
    <property type="entry name" value="MoCF_biosynth"/>
    <property type="match status" value="1"/>
</dbReference>
<dbReference type="Pfam" id="PF03454">
    <property type="entry name" value="MoeA_C"/>
    <property type="match status" value="1"/>
</dbReference>
<dbReference type="Gene3D" id="2.40.340.10">
    <property type="entry name" value="MoeA, C-terminal, domain IV"/>
    <property type="match status" value="1"/>
</dbReference>
<evidence type="ECO:0000256" key="2">
    <source>
        <dbReference type="ARBA" id="ARBA00005046"/>
    </source>
</evidence>
<dbReference type="InterPro" id="IPR036688">
    <property type="entry name" value="MoeA_C_domain_IV_sf"/>
</dbReference>
<feature type="domain" description="MoaB/Mog" evidence="9">
    <location>
        <begin position="275"/>
        <end position="412"/>
    </location>
</feature>
<dbReference type="Proteomes" id="UP000468668">
    <property type="component" value="Unassembled WGS sequence"/>
</dbReference>
<comment type="catalytic activity">
    <reaction evidence="6">
        <text>adenylyl-molybdopterin + molybdate = Mo-molybdopterin + AMP + H(+)</text>
        <dbReference type="Rhea" id="RHEA:35047"/>
        <dbReference type="ChEBI" id="CHEBI:15378"/>
        <dbReference type="ChEBI" id="CHEBI:36264"/>
        <dbReference type="ChEBI" id="CHEBI:62727"/>
        <dbReference type="ChEBI" id="CHEBI:71302"/>
        <dbReference type="ChEBI" id="CHEBI:456215"/>
        <dbReference type="EC" id="2.10.1.1"/>
    </reaction>
</comment>
<dbReference type="GO" id="GO:0005829">
    <property type="term" value="C:cytosol"/>
    <property type="evidence" value="ECO:0007669"/>
    <property type="project" value="TreeGrafter"/>
</dbReference>
<dbReference type="GO" id="GO:0061599">
    <property type="term" value="F:molybdopterin molybdotransferase activity"/>
    <property type="evidence" value="ECO:0007669"/>
    <property type="project" value="UniProtKB-UniRule"/>
</dbReference>
<keyword evidence="4 7" id="KW-0500">Molybdenum</keyword>
<keyword evidence="7" id="KW-0460">Magnesium</keyword>
<dbReference type="CDD" id="cd00887">
    <property type="entry name" value="MoeA"/>
    <property type="match status" value="1"/>
</dbReference>
<dbReference type="InterPro" id="IPR036425">
    <property type="entry name" value="MoaB/Mog-like_dom_sf"/>
</dbReference>
<keyword evidence="7" id="KW-0479">Metal-binding</keyword>
<dbReference type="Pfam" id="PF00994">
    <property type="entry name" value="MoCF_biosynth"/>
    <property type="match status" value="1"/>
</dbReference>
<dbReference type="InterPro" id="IPR005110">
    <property type="entry name" value="MoeA_linker/N"/>
</dbReference>
<evidence type="ECO:0000256" key="4">
    <source>
        <dbReference type="ARBA" id="ARBA00022505"/>
    </source>
</evidence>
<sequence length="500" mass="54442">MARQDHRREPFWEAPRVRGGGRRSYRMRAATRRPRAQRQLLQHHRRPFARAHSRRAGEQARSPCASRAFEQPLRGRDAALPNHRRIETALTAPFRQKTGASMKFDIENALSRPEALEAIISRWTPQRETETVPIERSLGRVLAQDCHAQHSLPVHRTSAVDGIAVRSSDFEEGAPNTALWKRGEDFAQADTGDDFPDEFDSVIAIENVTLNENGGLTLPAAYEFKKESGIKRAGSFMQEGELLSRAGDTLTPKLMAILAAGGWSSVPVICKPKIAYIPTGNELVSVGTAPSRGQNIQTNSVMLRACFEQLGAEMIEFGIVPDVREQLGAAIDEALSKADIVIVNGGSSRGSEDYNSELLEERATYFSHGIKAVPGRPIGLAIVNGKPAINVPGPMIAAALAQDWLISGLIRAFYGQTAAPRVKRPAVLDAPLRGRPSFEHLARLVAHEVDGVLHAAPAPNGCTLAQNIREVNAFAAVPAGVKLEAGQTVEIELLDTVDWA</sequence>
<dbReference type="Pfam" id="PF03453">
    <property type="entry name" value="MoeA_N"/>
    <property type="match status" value="1"/>
</dbReference>
<comment type="pathway">
    <text evidence="2 7">Cofactor biosynthesis; molybdopterin biosynthesis.</text>
</comment>
<evidence type="ECO:0000256" key="5">
    <source>
        <dbReference type="ARBA" id="ARBA00023150"/>
    </source>
</evidence>
<dbReference type="PANTHER" id="PTHR10192:SF5">
    <property type="entry name" value="GEPHYRIN"/>
    <property type="match status" value="1"/>
</dbReference>
<evidence type="ECO:0000256" key="7">
    <source>
        <dbReference type="RuleBase" id="RU365090"/>
    </source>
</evidence>
<dbReference type="OrthoDB" id="3196725at2"/>
<keyword evidence="5 7" id="KW-0501">Molybdenum cofactor biosynthesis</keyword>
<dbReference type="SUPFAM" id="SSF53218">
    <property type="entry name" value="Molybdenum cofactor biosynthesis proteins"/>
    <property type="match status" value="1"/>
</dbReference>
<dbReference type="Gene3D" id="2.170.190.11">
    <property type="entry name" value="Molybdopterin biosynthesis moea protein, domain 3"/>
    <property type="match status" value="1"/>
</dbReference>
<dbReference type="InterPro" id="IPR038987">
    <property type="entry name" value="MoeA-like"/>
</dbReference>
<comment type="function">
    <text evidence="1 7">Catalyzes the insertion of molybdate into adenylated molybdopterin with the concomitant release of AMP.</text>
</comment>
<name>A0A6N6NQ83_9ACTN</name>
<dbReference type="PANTHER" id="PTHR10192">
    <property type="entry name" value="MOLYBDOPTERIN BIOSYNTHESIS PROTEIN"/>
    <property type="match status" value="1"/>
</dbReference>
<keyword evidence="11" id="KW-1185">Reference proteome</keyword>
<feature type="region of interest" description="Disordered" evidence="8">
    <location>
        <begin position="1"/>
        <end position="65"/>
    </location>
</feature>
<dbReference type="GO" id="GO:0006777">
    <property type="term" value="P:Mo-molybdopterin cofactor biosynthetic process"/>
    <property type="evidence" value="ECO:0007669"/>
    <property type="project" value="UniProtKB-UniRule"/>
</dbReference>
<dbReference type="Gene3D" id="3.90.105.10">
    <property type="entry name" value="Molybdopterin biosynthesis moea protein, domain 2"/>
    <property type="match status" value="1"/>
</dbReference>
<evidence type="ECO:0000256" key="6">
    <source>
        <dbReference type="ARBA" id="ARBA00047317"/>
    </source>
</evidence>
<feature type="compositionally biased region" description="Basic and acidic residues" evidence="8">
    <location>
        <begin position="1"/>
        <end position="11"/>
    </location>
</feature>
<comment type="similarity">
    <text evidence="3 7">Belongs to the MoeA family.</text>
</comment>
<dbReference type="AlphaFoldDB" id="A0A6N6NQ83"/>
<evidence type="ECO:0000313" key="11">
    <source>
        <dbReference type="Proteomes" id="UP000468668"/>
    </source>
</evidence>
<dbReference type="InterPro" id="IPR001453">
    <property type="entry name" value="MoaB/Mog_dom"/>
</dbReference>
<accession>A0A6N6NQ83</accession>
<gene>
    <name evidence="10" type="ORF">F8C90_03085</name>
</gene>
<protein>
    <recommendedName>
        <fullName evidence="7">Molybdopterin molybdenumtransferase</fullName>
        <ecNumber evidence="7">2.10.1.1</ecNumber>
    </recommendedName>
</protein>
<keyword evidence="7 10" id="KW-0808">Transferase</keyword>